<dbReference type="InterPro" id="IPR020825">
    <property type="entry name" value="Phe-tRNA_synthase-like_B3/B4"/>
</dbReference>
<dbReference type="InterPro" id="IPR036690">
    <property type="entry name" value="Fdx_antiC-bd_sf"/>
</dbReference>
<keyword evidence="13" id="KW-0460">Magnesium</keyword>
<dbReference type="InterPro" id="IPR004532">
    <property type="entry name" value="Phe-tRNA-ligase_IIc_bsu_bact"/>
</dbReference>
<dbReference type="SUPFAM" id="SSF55681">
    <property type="entry name" value="Class II aaRS and biotin synthetases"/>
    <property type="match status" value="1"/>
</dbReference>
<dbReference type="Gene3D" id="3.50.40.10">
    <property type="entry name" value="Phenylalanyl-trna Synthetase, Chain B, domain 3"/>
    <property type="match status" value="1"/>
</dbReference>
<dbReference type="Pfam" id="PF01588">
    <property type="entry name" value="tRNA_bind"/>
    <property type="match status" value="1"/>
</dbReference>
<dbReference type="InterPro" id="IPR002547">
    <property type="entry name" value="tRNA-bd_dom"/>
</dbReference>
<dbReference type="InterPro" id="IPR005147">
    <property type="entry name" value="tRNA_synthase_B5-dom"/>
</dbReference>
<proteinExistence type="inferred from homology"/>
<evidence type="ECO:0000259" key="21">
    <source>
        <dbReference type="PROSITE" id="PS51447"/>
    </source>
</evidence>
<evidence type="ECO:0000256" key="9">
    <source>
        <dbReference type="ARBA" id="ARBA00022598"/>
    </source>
</evidence>
<dbReference type="InterPro" id="IPR045864">
    <property type="entry name" value="aa-tRNA-synth_II/BPL/LPL"/>
</dbReference>
<dbReference type="Pfam" id="PF03483">
    <property type="entry name" value="B3_4"/>
    <property type="match status" value="1"/>
</dbReference>
<evidence type="ECO:0000256" key="12">
    <source>
        <dbReference type="ARBA" id="ARBA00022840"/>
    </source>
</evidence>
<dbReference type="SMART" id="SM00896">
    <property type="entry name" value="FDX-ACB"/>
    <property type="match status" value="1"/>
</dbReference>
<keyword evidence="11" id="KW-0547">Nucleotide-binding</keyword>
<dbReference type="SUPFAM" id="SSF46955">
    <property type="entry name" value="Putative DNA-binding domain"/>
    <property type="match status" value="1"/>
</dbReference>
<gene>
    <name evidence="23" type="ORF">SCF082_LOCUS37306</name>
</gene>
<reference evidence="23 24" key="1">
    <citation type="submission" date="2024-02" db="EMBL/GenBank/DDBJ databases">
        <authorList>
            <person name="Chen Y."/>
            <person name="Shah S."/>
            <person name="Dougan E. K."/>
            <person name="Thang M."/>
            <person name="Chan C."/>
        </authorList>
    </citation>
    <scope>NUCLEOTIDE SEQUENCE [LARGE SCALE GENOMIC DNA]</scope>
</reference>
<evidence type="ECO:0000256" key="7">
    <source>
        <dbReference type="ARBA" id="ARBA00022490"/>
    </source>
</evidence>
<evidence type="ECO:0000256" key="15">
    <source>
        <dbReference type="ARBA" id="ARBA00022917"/>
    </source>
</evidence>
<dbReference type="EC" id="6.1.1.20" evidence="5"/>
<dbReference type="InterPro" id="IPR045060">
    <property type="entry name" value="Phe-tRNA-ligase_IIc_bsu"/>
</dbReference>
<comment type="similarity">
    <text evidence="3">Belongs to the phenylalanyl-tRNA synthetase beta subunit family. Type 1 subfamily.</text>
</comment>
<organism evidence="23 24">
    <name type="scientific">Durusdinium trenchii</name>
    <dbReference type="NCBI Taxonomy" id="1381693"/>
    <lineage>
        <taxon>Eukaryota</taxon>
        <taxon>Sar</taxon>
        <taxon>Alveolata</taxon>
        <taxon>Dinophyceae</taxon>
        <taxon>Suessiales</taxon>
        <taxon>Symbiodiniaceae</taxon>
        <taxon>Durusdinium</taxon>
    </lineage>
</organism>
<evidence type="ECO:0000256" key="18">
    <source>
        <dbReference type="ARBA" id="ARBA00049255"/>
    </source>
</evidence>
<dbReference type="InterPro" id="IPR033714">
    <property type="entry name" value="tRNA_bind_bactPheRS"/>
</dbReference>
<dbReference type="GO" id="GO:0016874">
    <property type="term" value="F:ligase activity"/>
    <property type="evidence" value="ECO:0007669"/>
    <property type="project" value="UniProtKB-KW"/>
</dbReference>
<dbReference type="InterPro" id="IPR005121">
    <property type="entry name" value="Fdx_antiC-bd"/>
</dbReference>
<evidence type="ECO:0000256" key="8">
    <source>
        <dbReference type="ARBA" id="ARBA00022555"/>
    </source>
</evidence>
<evidence type="ECO:0000259" key="22">
    <source>
        <dbReference type="PROSITE" id="PS51483"/>
    </source>
</evidence>
<evidence type="ECO:0000256" key="14">
    <source>
        <dbReference type="ARBA" id="ARBA00022884"/>
    </source>
</evidence>
<comment type="subunit">
    <text evidence="4">Tetramer of two alpha and two beta subunits.</text>
</comment>
<evidence type="ECO:0000313" key="24">
    <source>
        <dbReference type="Proteomes" id="UP001642464"/>
    </source>
</evidence>
<comment type="caution">
    <text evidence="23">The sequence shown here is derived from an EMBL/GenBank/DDBJ whole genome shotgun (WGS) entry which is preliminary data.</text>
</comment>
<name>A0ABP0PP85_9DINO</name>
<dbReference type="PANTHER" id="PTHR10947:SF0">
    <property type="entry name" value="PHENYLALANINE--TRNA LIGASE BETA SUBUNIT"/>
    <property type="match status" value="1"/>
</dbReference>
<dbReference type="CDD" id="cd02796">
    <property type="entry name" value="tRNA_bind_bactPheRS"/>
    <property type="match status" value="1"/>
</dbReference>
<evidence type="ECO:0000259" key="20">
    <source>
        <dbReference type="PROSITE" id="PS50886"/>
    </source>
</evidence>
<feature type="domain" description="FDX-ACB" evidence="21">
    <location>
        <begin position="715"/>
        <end position="809"/>
    </location>
</feature>
<keyword evidence="14 19" id="KW-0694">RNA-binding</keyword>
<dbReference type="NCBIfam" id="TIGR00472">
    <property type="entry name" value="pheT_bact"/>
    <property type="match status" value="1"/>
</dbReference>
<keyword evidence="12" id="KW-0067">ATP-binding</keyword>
<dbReference type="InterPro" id="IPR005146">
    <property type="entry name" value="B3/B4_tRNA-bd"/>
</dbReference>
<evidence type="ECO:0000313" key="23">
    <source>
        <dbReference type="EMBL" id="CAK9077833.1"/>
    </source>
</evidence>
<evidence type="ECO:0000256" key="1">
    <source>
        <dbReference type="ARBA" id="ARBA00001946"/>
    </source>
</evidence>
<dbReference type="EMBL" id="CAXAMM010037891">
    <property type="protein sequence ID" value="CAK9077833.1"/>
    <property type="molecule type" value="Genomic_DNA"/>
</dbReference>
<keyword evidence="10" id="KW-0479">Metal-binding</keyword>
<keyword evidence="16" id="KW-0030">Aminoacyl-tRNA synthetase</keyword>
<dbReference type="PROSITE" id="PS51447">
    <property type="entry name" value="FDX_ACB"/>
    <property type="match status" value="1"/>
</dbReference>
<dbReference type="InterPro" id="IPR012340">
    <property type="entry name" value="NA-bd_OB-fold"/>
</dbReference>
<dbReference type="InterPro" id="IPR041616">
    <property type="entry name" value="PheRS_beta_core"/>
</dbReference>
<keyword evidence="24" id="KW-1185">Reference proteome</keyword>
<feature type="domain" description="TRNA-binding" evidence="20">
    <location>
        <begin position="39"/>
        <end position="152"/>
    </location>
</feature>
<evidence type="ECO:0000256" key="17">
    <source>
        <dbReference type="ARBA" id="ARBA00033189"/>
    </source>
</evidence>
<dbReference type="HAMAP" id="MF_00283">
    <property type="entry name" value="Phe_tRNA_synth_beta1"/>
    <property type="match status" value="1"/>
</dbReference>
<dbReference type="Gene3D" id="3.30.930.10">
    <property type="entry name" value="Bira Bifunctional Protein, Domain 2"/>
    <property type="match status" value="1"/>
</dbReference>
<evidence type="ECO:0000256" key="16">
    <source>
        <dbReference type="ARBA" id="ARBA00023146"/>
    </source>
</evidence>
<evidence type="ECO:0000256" key="13">
    <source>
        <dbReference type="ARBA" id="ARBA00022842"/>
    </source>
</evidence>
<comment type="cofactor">
    <cofactor evidence="1">
        <name>Mg(2+)</name>
        <dbReference type="ChEBI" id="CHEBI:18420"/>
    </cofactor>
</comment>
<evidence type="ECO:0000256" key="11">
    <source>
        <dbReference type="ARBA" id="ARBA00022741"/>
    </source>
</evidence>
<evidence type="ECO:0000256" key="5">
    <source>
        <dbReference type="ARBA" id="ARBA00012814"/>
    </source>
</evidence>
<evidence type="ECO:0000256" key="4">
    <source>
        <dbReference type="ARBA" id="ARBA00011209"/>
    </source>
</evidence>
<evidence type="ECO:0000256" key="2">
    <source>
        <dbReference type="ARBA" id="ARBA00004496"/>
    </source>
</evidence>
<dbReference type="SUPFAM" id="SSF50249">
    <property type="entry name" value="Nucleic acid-binding proteins"/>
    <property type="match status" value="1"/>
</dbReference>
<dbReference type="Pfam" id="PF03484">
    <property type="entry name" value="B5"/>
    <property type="match status" value="1"/>
</dbReference>
<dbReference type="SMART" id="SM00873">
    <property type="entry name" value="B3_4"/>
    <property type="match status" value="1"/>
</dbReference>
<evidence type="ECO:0000256" key="3">
    <source>
        <dbReference type="ARBA" id="ARBA00008653"/>
    </source>
</evidence>
<keyword evidence="8 19" id="KW-0820">tRNA-binding</keyword>
<dbReference type="PANTHER" id="PTHR10947">
    <property type="entry name" value="PHENYLALANYL-TRNA SYNTHETASE BETA CHAIN AND LEUCINE-RICH REPEAT-CONTAINING PROTEIN 47"/>
    <property type="match status" value="1"/>
</dbReference>
<dbReference type="Pfam" id="PF03147">
    <property type="entry name" value="FDX-ACB"/>
    <property type="match status" value="1"/>
</dbReference>
<dbReference type="Gene3D" id="3.30.56.10">
    <property type="match status" value="2"/>
</dbReference>
<protein>
    <recommendedName>
        <fullName evidence="6">Phenylalanine--tRNA ligase beta subunit</fullName>
        <ecNumber evidence="5">6.1.1.20</ecNumber>
    </recommendedName>
    <alternativeName>
        <fullName evidence="17">Phenylalanyl-tRNA synthetase beta subunit</fullName>
    </alternativeName>
</protein>
<comment type="catalytic activity">
    <reaction evidence="18">
        <text>tRNA(Phe) + L-phenylalanine + ATP = L-phenylalanyl-tRNA(Phe) + AMP + diphosphate + H(+)</text>
        <dbReference type="Rhea" id="RHEA:19413"/>
        <dbReference type="Rhea" id="RHEA-COMP:9668"/>
        <dbReference type="Rhea" id="RHEA-COMP:9699"/>
        <dbReference type="ChEBI" id="CHEBI:15378"/>
        <dbReference type="ChEBI" id="CHEBI:30616"/>
        <dbReference type="ChEBI" id="CHEBI:33019"/>
        <dbReference type="ChEBI" id="CHEBI:58095"/>
        <dbReference type="ChEBI" id="CHEBI:78442"/>
        <dbReference type="ChEBI" id="CHEBI:78531"/>
        <dbReference type="ChEBI" id="CHEBI:456215"/>
        <dbReference type="EC" id="6.1.1.20"/>
    </reaction>
</comment>
<accession>A0ABP0PP85</accession>
<dbReference type="CDD" id="cd00769">
    <property type="entry name" value="PheRS_beta_core"/>
    <property type="match status" value="1"/>
</dbReference>
<dbReference type="SUPFAM" id="SSF56037">
    <property type="entry name" value="PheT/TilS domain"/>
    <property type="match status" value="1"/>
</dbReference>
<keyword evidence="15" id="KW-0648">Protein biosynthesis</keyword>
<dbReference type="SMART" id="SM00874">
    <property type="entry name" value="B5"/>
    <property type="match status" value="1"/>
</dbReference>
<comment type="subcellular location">
    <subcellularLocation>
        <location evidence="2">Cytoplasm</location>
    </subcellularLocation>
</comment>
<feature type="domain" description="B5" evidence="22">
    <location>
        <begin position="407"/>
        <end position="482"/>
    </location>
</feature>
<dbReference type="SUPFAM" id="SSF54991">
    <property type="entry name" value="Anticodon-binding domain of PheRS"/>
    <property type="match status" value="1"/>
</dbReference>
<keyword evidence="9 23" id="KW-0436">Ligase</keyword>
<evidence type="ECO:0000256" key="10">
    <source>
        <dbReference type="ARBA" id="ARBA00022723"/>
    </source>
</evidence>
<dbReference type="PROSITE" id="PS51483">
    <property type="entry name" value="B5"/>
    <property type="match status" value="1"/>
</dbReference>
<dbReference type="InterPro" id="IPR009061">
    <property type="entry name" value="DNA-bd_dom_put_sf"/>
</dbReference>
<evidence type="ECO:0000256" key="19">
    <source>
        <dbReference type="PROSITE-ProRule" id="PRU00209"/>
    </source>
</evidence>
<dbReference type="Pfam" id="PF17759">
    <property type="entry name" value="tRNA_synthFbeta"/>
    <property type="match status" value="1"/>
</dbReference>
<sequence length="810" mass="85886">MKFTLSWLKDHLKTKATVEEISTKLSAIGLEVEGVEDPGEKLGVFRVARIVEAKKHPNADKLQVVMVEVEPGKAPLEVVCGAPNARAGLVGVFAPIGAYIPGSDITLVKKPVRGVASNGMMCSAAELELSEESEGIIELAPEMAEHVGQRYIDVAGLNDPVFDVSLTPNRPDCTGVRGIARDLAAAGLGTLKPEKAISGVEGGFASPVDVTLDFKKGTEDACPVFAARYVKGVSNGPSPEWMQQRLRAVGLRPINALVDVTNYISQDRGRPLHVYDADKLKGAVRARLGKAGETFLGLDGKDYAVDETMCVIADDNGPLGFGGVMGGEASGSTDATVNVLIESAYFDPLRTAATGRKTGLVTDARYRFERGVDPESVLPGLDLATQMILKICGGKPSKAVVAGKVPDTRRTIVFDMGRVEKLSGLVLSDDRIRDILEALGFELVGDGRVIEAIPPSWRPDIHGSADLVEEVVRIAGIDEVPSTPLPRLNGIARPVLTDRQKRARRARRLLAARGLVEAVTWSFLPREQAELFQGDSELVELANPISVDLAVMRPSLLPGLITAVGRNRNRGFADVAMFELGQAYRGDTPDDQFMAVSGVRAGSAGRDGGGRHWDGKAEDVDVFDAKADAIAVLTALGLDAAKAQVTRDAPSWYHPGRSGTLRLGPKTVLAHFGELHPATLAALDGAAPMVAFEVFLDALPPEKRKSRAKAALVQSDLMPVRRDFAFVLDAAVHAGDVVRAALGADKALISGVSVFDVFEGGALGAEGKKSVAIEVTLQPTTDTLTDKDIDAISEKVIAGVKKATGGEIRG</sequence>
<keyword evidence="7" id="KW-0963">Cytoplasm</keyword>
<dbReference type="Proteomes" id="UP001642464">
    <property type="component" value="Unassembled WGS sequence"/>
</dbReference>
<evidence type="ECO:0000256" key="6">
    <source>
        <dbReference type="ARBA" id="ARBA00017032"/>
    </source>
</evidence>
<dbReference type="Gene3D" id="2.40.50.140">
    <property type="entry name" value="Nucleic acid-binding proteins"/>
    <property type="match status" value="1"/>
</dbReference>
<dbReference type="PROSITE" id="PS50886">
    <property type="entry name" value="TRBD"/>
    <property type="match status" value="1"/>
</dbReference>
<dbReference type="Gene3D" id="3.30.70.380">
    <property type="entry name" value="Ferrodoxin-fold anticodon-binding domain"/>
    <property type="match status" value="1"/>
</dbReference>